<protein>
    <submittedName>
        <fullName evidence="2">Uncharacterized protein</fullName>
    </submittedName>
</protein>
<dbReference type="AlphaFoldDB" id="A0A8J2PRE6"/>
<sequence>MASRRIQSPRVKRESIRHGSNPSAFDRTHSGFQTLGFQQARHVRRARPQLTIDFDLDEVTIPPFGGTSDLDAPATGDPCGINGLSDLSALQARFMQELTNSMLAGRTFEDAYW</sequence>
<dbReference type="EMBL" id="CAJVCH010557391">
    <property type="protein sequence ID" value="CAG7830744.1"/>
    <property type="molecule type" value="Genomic_DNA"/>
</dbReference>
<organism evidence="2 3">
    <name type="scientific">Allacma fusca</name>
    <dbReference type="NCBI Taxonomy" id="39272"/>
    <lineage>
        <taxon>Eukaryota</taxon>
        <taxon>Metazoa</taxon>
        <taxon>Ecdysozoa</taxon>
        <taxon>Arthropoda</taxon>
        <taxon>Hexapoda</taxon>
        <taxon>Collembola</taxon>
        <taxon>Symphypleona</taxon>
        <taxon>Sminthuridae</taxon>
        <taxon>Allacma</taxon>
    </lineage>
</organism>
<name>A0A8J2PRE6_9HEXA</name>
<feature type="region of interest" description="Disordered" evidence="1">
    <location>
        <begin position="1"/>
        <end position="30"/>
    </location>
</feature>
<reference evidence="2" key="1">
    <citation type="submission" date="2021-06" db="EMBL/GenBank/DDBJ databases">
        <authorList>
            <person name="Hodson N. C."/>
            <person name="Mongue J. A."/>
            <person name="Jaron S. K."/>
        </authorList>
    </citation>
    <scope>NUCLEOTIDE SEQUENCE</scope>
</reference>
<feature type="non-terminal residue" evidence="2">
    <location>
        <position position="1"/>
    </location>
</feature>
<evidence type="ECO:0000313" key="2">
    <source>
        <dbReference type="EMBL" id="CAG7830744.1"/>
    </source>
</evidence>
<keyword evidence="3" id="KW-1185">Reference proteome</keyword>
<proteinExistence type="predicted"/>
<gene>
    <name evidence="2" type="ORF">AFUS01_LOCUS40529</name>
</gene>
<evidence type="ECO:0000256" key="1">
    <source>
        <dbReference type="SAM" id="MobiDB-lite"/>
    </source>
</evidence>
<evidence type="ECO:0000313" key="3">
    <source>
        <dbReference type="Proteomes" id="UP000708208"/>
    </source>
</evidence>
<accession>A0A8J2PRE6</accession>
<dbReference type="Proteomes" id="UP000708208">
    <property type="component" value="Unassembled WGS sequence"/>
</dbReference>
<comment type="caution">
    <text evidence="2">The sequence shown here is derived from an EMBL/GenBank/DDBJ whole genome shotgun (WGS) entry which is preliminary data.</text>
</comment>